<sequence>MAWTPRACEPEQLVSIILGPTAERLSTRWTDAAQYGEGFWPNHPACGGDWSRGLQNAEPGLYRAAHRERLLADHPEVAHRHLEGLNHYTVVMSERGARQLAPLVQSAIAAVDA</sequence>
<proteinExistence type="predicted"/>
<dbReference type="Proteomes" id="UP001139289">
    <property type="component" value="Unassembled WGS sequence"/>
</dbReference>
<comment type="caution">
    <text evidence="1">The sequence shown here is derived from an EMBL/GenBank/DDBJ whole genome shotgun (WGS) entry which is preliminary data.</text>
</comment>
<dbReference type="EMBL" id="JAGTTM010000002">
    <property type="protein sequence ID" value="MCC2029140.1"/>
    <property type="molecule type" value="Genomic_DNA"/>
</dbReference>
<keyword evidence="2" id="KW-1185">Reference proteome</keyword>
<protein>
    <recommendedName>
        <fullName evidence="3">Alpha/beta hydrolase</fullName>
    </recommendedName>
</protein>
<organism evidence="1 2">
    <name type="scientific">Microbacterium tenebrionis</name>
    <dbReference type="NCBI Taxonomy" id="2830665"/>
    <lineage>
        <taxon>Bacteria</taxon>
        <taxon>Bacillati</taxon>
        <taxon>Actinomycetota</taxon>
        <taxon>Actinomycetes</taxon>
        <taxon>Micrococcales</taxon>
        <taxon>Microbacteriaceae</taxon>
        <taxon>Microbacterium</taxon>
    </lineage>
</organism>
<accession>A0A9X1LNX2</accession>
<evidence type="ECO:0008006" key="3">
    <source>
        <dbReference type="Google" id="ProtNLM"/>
    </source>
</evidence>
<name>A0A9X1LNX2_9MICO</name>
<dbReference type="RefSeq" id="WP_175986104.1">
    <property type="nucleotide sequence ID" value="NZ_JAGTTM010000002.1"/>
</dbReference>
<evidence type="ECO:0000313" key="2">
    <source>
        <dbReference type="Proteomes" id="UP001139289"/>
    </source>
</evidence>
<dbReference type="AlphaFoldDB" id="A0A9X1LNX2"/>
<evidence type="ECO:0000313" key="1">
    <source>
        <dbReference type="EMBL" id="MCC2029140.1"/>
    </source>
</evidence>
<reference evidence="1" key="1">
    <citation type="submission" date="2021-04" db="EMBL/GenBank/DDBJ databases">
        <title>Microbacterium tenobrionis sp. nov. and Microbacterium allomyrinae sp. nov., isolated from larvae of Tenobrio molitor and Allomyrina dichotoma, respectively.</title>
        <authorList>
            <person name="Lee S.D."/>
        </authorList>
    </citation>
    <scope>NUCLEOTIDE SEQUENCE</scope>
    <source>
        <strain evidence="1">YMB-B2</strain>
    </source>
</reference>
<gene>
    <name evidence="1" type="ORF">KEC56_06370</name>
</gene>